<accession>A0A1L1PYI0</accession>
<dbReference type="Gene3D" id="3.10.20.30">
    <property type="match status" value="1"/>
</dbReference>
<dbReference type="RefSeq" id="WP_009515602.1">
    <property type="nucleotide sequence ID" value="NZ_CCAE010000078.1"/>
</dbReference>
<proteinExistence type="predicted"/>
<dbReference type="GO" id="GO:0016491">
    <property type="term" value="F:oxidoreductase activity"/>
    <property type="evidence" value="ECO:0007669"/>
    <property type="project" value="UniProtKB-KW"/>
</dbReference>
<dbReference type="Pfam" id="PF00111">
    <property type="entry name" value="Fer2"/>
    <property type="match status" value="1"/>
</dbReference>
<name>A0A1L1PYI0_HYDIT</name>
<keyword evidence="4" id="KW-0560">Oxidoreductase</keyword>
<dbReference type="Gene3D" id="3.40.50.80">
    <property type="entry name" value="Nucleotide-binding domain of ferredoxin-NADP reductase (FNR) module"/>
    <property type="match status" value="1"/>
</dbReference>
<dbReference type="InterPro" id="IPR017927">
    <property type="entry name" value="FAD-bd_FR_type"/>
</dbReference>
<dbReference type="PROSITE" id="PS00197">
    <property type="entry name" value="2FE2S_FER_1"/>
    <property type="match status" value="1"/>
</dbReference>
<dbReference type="InterPro" id="IPR050415">
    <property type="entry name" value="MRET"/>
</dbReference>
<dbReference type="CDD" id="cd06185">
    <property type="entry name" value="PDR_like"/>
    <property type="match status" value="1"/>
</dbReference>
<dbReference type="InterPro" id="IPR006058">
    <property type="entry name" value="2Fe2S_fd_BS"/>
</dbReference>
<dbReference type="SUPFAM" id="SSF54292">
    <property type="entry name" value="2Fe-2S ferredoxin-like"/>
    <property type="match status" value="1"/>
</dbReference>
<keyword evidence="5" id="KW-0408">Iron</keyword>
<evidence type="ECO:0000256" key="2">
    <source>
        <dbReference type="ARBA" id="ARBA00022714"/>
    </source>
</evidence>
<dbReference type="GO" id="GO:0046872">
    <property type="term" value="F:metal ion binding"/>
    <property type="evidence" value="ECO:0007669"/>
    <property type="project" value="UniProtKB-KW"/>
</dbReference>
<dbReference type="InterPro" id="IPR001433">
    <property type="entry name" value="OxRdtase_FAD/NAD-bd"/>
</dbReference>
<evidence type="ECO:0000256" key="6">
    <source>
        <dbReference type="ARBA" id="ARBA00023014"/>
    </source>
</evidence>
<dbReference type="InterPro" id="IPR017938">
    <property type="entry name" value="Riboflavin_synthase-like_b-brl"/>
</dbReference>
<dbReference type="EMBL" id="CCAE010000078">
    <property type="protein sequence ID" value="CDN90365.1"/>
    <property type="molecule type" value="Genomic_DNA"/>
</dbReference>
<evidence type="ECO:0000313" key="9">
    <source>
        <dbReference type="EMBL" id="CDN90365.1"/>
    </source>
</evidence>
<dbReference type="PRINTS" id="PR00409">
    <property type="entry name" value="PHDIOXRDTASE"/>
</dbReference>
<evidence type="ECO:0000259" key="8">
    <source>
        <dbReference type="PROSITE" id="PS51384"/>
    </source>
</evidence>
<feature type="domain" description="2Fe-2S ferredoxin-type" evidence="7">
    <location>
        <begin position="235"/>
        <end position="322"/>
    </location>
</feature>
<dbReference type="PANTHER" id="PTHR47354">
    <property type="entry name" value="NADH OXIDOREDUCTASE HCR"/>
    <property type="match status" value="1"/>
</dbReference>
<dbReference type="Gene3D" id="2.40.30.10">
    <property type="entry name" value="Translation factors"/>
    <property type="match status" value="1"/>
</dbReference>
<dbReference type="AlphaFoldDB" id="A0A1L1PYI0"/>
<keyword evidence="1" id="KW-0285">Flavoprotein</keyword>
<dbReference type="GO" id="GO:0051537">
    <property type="term" value="F:2 iron, 2 sulfur cluster binding"/>
    <property type="evidence" value="ECO:0007669"/>
    <property type="project" value="UniProtKB-KW"/>
</dbReference>
<dbReference type="SUPFAM" id="SSF52343">
    <property type="entry name" value="Ferredoxin reductase-like, C-terminal NADP-linked domain"/>
    <property type="match status" value="1"/>
</dbReference>
<protein>
    <submittedName>
        <fullName evidence="9">Oxidoreductase fad/NAD(P)-binding domain-containing protein</fullName>
    </submittedName>
</protein>
<evidence type="ECO:0000313" key="10">
    <source>
        <dbReference type="Proteomes" id="UP000028878"/>
    </source>
</evidence>
<dbReference type="InterPro" id="IPR001041">
    <property type="entry name" value="2Fe-2S_ferredoxin-type"/>
</dbReference>
<evidence type="ECO:0000256" key="3">
    <source>
        <dbReference type="ARBA" id="ARBA00022723"/>
    </source>
</evidence>
<keyword evidence="10" id="KW-1185">Reference proteome</keyword>
<dbReference type="PROSITE" id="PS51085">
    <property type="entry name" value="2FE2S_FER_2"/>
    <property type="match status" value="1"/>
</dbReference>
<evidence type="ECO:0000259" key="7">
    <source>
        <dbReference type="PROSITE" id="PS51085"/>
    </source>
</evidence>
<reference evidence="10" key="2">
    <citation type="submission" date="2014-11" db="EMBL/GenBank/DDBJ databases">
        <title>Draft genome sequence of Hydrogenophaga intermedia S1.</title>
        <authorList>
            <person name="Gan H.M."/>
            <person name="Chew T.H."/>
            <person name="Stolz A."/>
        </authorList>
    </citation>
    <scope>NUCLEOTIDE SEQUENCE [LARGE SCALE GENOMIC DNA]</scope>
    <source>
        <strain evidence="10">S1</strain>
    </source>
</reference>
<dbReference type="PANTHER" id="PTHR47354:SF1">
    <property type="entry name" value="CARNITINE MONOOXYGENASE REDUCTASE SUBUNIT"/>
    <property type="match status" value="1"/>
</dbReference>
<organism evidence="9 10">
    <name type="scientific">Hydrogenophaga intermedia</name>
    <dbReference type="NCBI Taxonomy" id="65786"/>
    <lineage>
        <taxon>Bacteria</taxon>
        <taxon>Pseudomonadati</taxon>
        <taxon>Pseudomonadota</taxon>
        <taxon>Betaproteobacteria</taxon>
        <taxon>Burkholderiales</taxon>
        <taxon>Comamonadaceae</taxon>
        <taxon>Hydrogenophaga</taxon>
    </lineage>
</organism>
<reference evidence="10" key="1">
    <citation type="submission" date="2014-02" db="EMBL/GenBank/DDBJ databases">
        <authorList>
            <person name="Gan H."/>
        </authorList>
    </citation>
    <scope>NUCLEOTIDE SEQUENCE [LARGE SCALE GENOMIC DNA]</scope>
    <source>
        <strain evidence="10">S1</strain>
    </source>
</reference>
<keyword evidence="2" id="KW-0001">2Fe-2S</keyword>
<feature type="domain" description="FAD-binding FR-type" evidence="8">
    <location>
        <begin position="3"/>
        <end position="106"/>
    </location>
</feature>
<keyword evidence="6" id="KW-0411">Iron-sulfur</keyword>
<dbReference type="CDD" id="cd00207">
    <property type="entry name" value="fer2"/>
    <property type="match status" value="1"/>
</dbReference>
<evidence type="ECO:0000256" key="1">
    <source>
        <dbReference type="ARBA" id="ARBA00022630"/>
    </source>
</evidence>
<evidence type="ECO:0000256" key="4">
    <source>
        <dbReference type="ARBA" id="ARBA00023002"/>
    </source>
</evidence>
<keyword evidence="3" id="KW-0479">Metal-binding</keyword>
<dbReference type="InterPro" id="IPR039261">
    <property type="entry name" value="FNR_nucleotide-bd"/>
</dbReference>
<dbReference type="InterPro" id="IPR036010">
    <property type="entry name" value="2Fe-2S_ferredoxin-like_sf"/>
</dbReference>
<sequence length="322" mass="34708">MTTATLKARVHCLRYEARDVVSVELRPEQADVVFPPHEPGAHIDLHLGNGLVRSYSLLNPAGEAGRYVVGVLKDRQSRGGSAFVHERLRVGQLLTISAPRNNFALHESAGHSVFVAGGIGITPILCMLERLSASGRSADLIYCARSRADAAFVERLNELASPTLRVHWHFDDEAGGPPDLRERLTPFAKDSHLYACGPGPMLDAFLSACEALGLPNAHIERFAAAPAPAGAAEAAAFTVELRRSARRIEVRADCSVLDAMLEAGLSPDHSCREGLCGACETRVLEGEVDHRDSILTESERAANKSMMVCVSRCRSAQLVLDA</sequence>
<dbReference type="InterPro" id="IPR012675">
    <property type="entry name" value="Beta-grasp_dom_sf"/>
</dbReference>
<dbReference type="Pfam" id="PF00175">
    <property type="entry name" value="NAD_binding_1"/>
    <property type="match status" value="1"/>
</dbReference>
<dbReference type="PROSITE" id="PS51384">
    <property type="entry name" value="FAD_FR"/>
    <property type="match status" value="1"/>
</dbReference>
<gene>
    <name evidence="9" type="ORF">BN948_04809</name>
</gene>
<dbReference type="Proteomes" id="UP000028878">
    <property type="component" value="Unassembled WGS sequence"/>
</dbReference>
<dbReference type="SUPFAM" id="SSF63380">
    <property type="entry name" value="Riboflavin synthase domain-like"/>
    <property type="match status" value="1"/>
</dbReference>
<evidence type="ECO:0000256" key="5">
    <source>
        <dbReference type="ARBA" id="ARBA00023004"/>
    </source>
</evidence>